<dbReference type="OrthoDB" id="1933717at2759"/>
<proteinExistence type="inferred from homology"/>
<dbReference type="CDD" id="cd05233">
    <property type="entry name" value="SDR_c"/>
    <property type="match status" value="1"/>
</dbReference>
<dbReference type="InterPro" id="IPR036291">
    <property type="entry name" value="NAD(P)-bd_dom_sf"/>
</dbReference>
<comment type="caution">
    <text evidence="4">The sequence shown here is derived from an EMBL/GenBank/DDBJ whole genome shotgun (WGS) entry which is preliminary data.</text>
</comment>
<evidence type="ECO:0000313" key="5">
    <source>
        <dbReference type="Proteomes" id="UP000298030"/>
    </source>
</evidence>
<dbReference type="PANTHER" id="PTHR43669:SF3">
    <property type="entry name" value="ALCOHOL DEHYDROGENASE, PUTATIVE (AFU_ORTHOLOGUE AFUA_3G03445)-RELATED"/>
    <property type="match status" value="1"/>
</dbReference>
<dbReference type="SUPFAM" id="SSF51735">
    <property type="entry name" value="NAD(P)-binding Rossmann-fold domains"/>
    <property type="match status" value="1"/>
</dbReference>
<dbReference type="Pfam" id="PF00106">
    <property type="entry name" value="adh_short"/>
    <property type="match status" value="1"/>
</dbReference>
<keyword evidence="2" id="KW-0560">Oxidoreductase</keyword>
<sequence>MMSYLAKLMAKTAIVTGASSGIGKISAIALSKAGWNVVLTARRGAELKVTADECPASTLVIPGDVTSAEFVKTLFSSTVEKYGRLDLLFNNAGMSGPQKPIDEIDLSDFMQVMNINVAASFLCTQQAFKVFKSQEPQGGKIINNGSIAAHVPRPHTTPYAVSKHAVSGLTKATNLDGRRYNITVSQIDIGNVFTEMAAKFGFDKGALQPDGRYLQEPLIDGKHVADTIVHIANLPLDVAMLEVNIMATGAPFVGRDSRTWTMKTPLPRSSTSRGTDPSYASFKPPATSNYEQLAWWRLSVRLMFLMLASLYVCSARQGTESKLNCKLLKLVFILIRGYGFTSISKRSNGLASVPQESSIFAQAKLRLWECYLSDQLDSNTRSFSTARTASLYPNFRGQGMY</sequence>
<organism evidence="4 5">
    <name type="scientific">Coprinellus micaceus</name>
    <name type="common">Glistening ink-cap mushroom</name>
    <name type="synonym">Coprinus micaceus</name>
    <dbReference type="NCBI Taxonomy" id="71717"/>
    <lineage>
        <taxon>Eukaryota</taxon>
        <taxon>Fungi</taxon>
        <taxon>Dikarya</taxon>
        <taxon>Basidiomycota</taxon>
        <taxon>Agaricomycotina</taxon>
        <taxon>Agaricomycetes</taxon>
        <taxon>Agaricomycetidae</taxon>
        <taxon>Agaricales</taxon>
        <taxon>Agaricineae</taxon>
        <taxon>Psathyrellaceae</taxon>
        <taxon>Coprinellus</taxon>
    </lineage>
</organism>
<comment type="similarity">
    <text evidence="1 3">Belongs to the short-chain dehydrogenases/reductases (SDR) family.</text>
</comment>
<dbReference type="EMBL" id="QPFP01000001">
    <property type="protein sequence ID" value="TEB39699.1"/>
    <property type="molecule type" value="Genomic_DNA"/>
</dbReference>
<evidence type="ECO:0000256" key="1">
    <source>
        <dbReference type="ARBA" id="ARBA00006484"/>
    </source>
</evidence>
<dbReference type="PRINTS" id="PR00081">
    <property type="entry name" value="GDHRDH"/>
</dbReference>
<dbReference type="Gene3D" id="3.40.50.720">
    <property type="entry name" value="NAD(P)-binding Rossmann-like Domain"/>
    <property type="match status" value="1"/>
</dbReference>
<evidence type="ECO:0000256" key="3">
    <source>
        <dbReference type="RuleBase" id="RU000363"/>
    </source>
</evidence>
<evidence type="ECO:0000256" key="2">
    <source>
        <dbReference type="ARBA" id="ARBA00023002"/>
    </source>
</evidence>
<reference evidence="4 5" key="1">
    <citation type="journal article" date="2019" name="Nat. Ecol. Evol.">
        <title>Megaphylogeny resolves global patterns of mushroom evolution.</title>
        <authorList>
            <person name="Varga T."/>
            <person name="Krizsan K."/>
            <person name="Foldi C."/>
            <person name="Dima B."/>
            <person name="Sanchez-Garcia M."/>
            <person name="Sanchez-Ramirez S."/>
            <person name="Szollosi G.J."/>
            <person name="Szarkandi J.G."/>
            <person name="Papp V."/>
            <person name="Albert L."/>
            <person name="Andreopoulos W."/>
            <person name="Angelini C."/>
            <person name="Antonin V."/>
            <person name="Barry K.W."/>
            <person name="Bougher N.L."/>
            <person name="Buchanan P."/>
            <person name="Buyck B."/>
            <person name="Bense V."/>
            <person name="Catcheside P."/>
            <person name="Chovatia M."/>
            <person name="Cooper J."/>
            <person name="Damon W."/>
            <person name="Desjardin D."/>
            <person name="Finy P."/>
            <person name="Geml J."/>
            <person name="Haridas S."/>
            <person name="Hughes K."/>
            <person name="Justo A."/>
            <person name="Karasinski D."/>
            <person name="Kautmanova I."/>
            <person name="Kiss B."/>
            <person name="Kocsube S."/>
            <person name="Kotiranta H."/>
            <person name="LaButti K.M."/>
            <person name="Lechner B.E."/>
            <person name="Liimatainen K."/>
            <person name="Lipzen A."/>
            <person name="Lukacs Z."/>
            <person name="Mihaltcheva S."/>
            <person name="Morgado L.N."/>
            <person name="Niskanen T."/>
            <person name="Noordeloos M.E."/>
            <person name="Ohm R.A."/>
            <person name="Ortiz-Santana B."/>
            <person name="Ovrebo C."/>
            <person name="Racz N."/>
            <person name="Riley R."/>
            <person name="Savchenko A."/>
            <person name="Shiryaev A."/>
            <person name="Soop K."/>
            <person name="Spirin V."/>
            <person name="Szebenyi C."/>
            <person name="Tomsovsky M."/>
            <person name="Tulloss R.E."/>
            <person name="Uehling J."/>
            <person name="Grigoriev I.V."/>
            <person name="Vagvolgyi C."/>
            <person name="Papp T."/>
            <person name="Martin F.M."/>
            <person name="Miettinen O."/>
            <person name="Hibbett D.S."/>
            <person name="Nagy L.G."/>
        </authorList>
    </citation>
    <scope>NUCLEOTIDE SEQUENCE [LARGE SCALE GENOMIC DNA]</scope>
    <source>
        <strain evidence="4 5">FP101781</strain>
    </source>
</reference>
<dbReference type="GO" id="GO:0016491">
    <property type="term" value="F:oxidoreductase activity"/>
    <property type="evidence" value="ECO:0007669"/>
    <property type="project" value="UniProtKB-KW"/>
</dbReference>
<dbReference type="PANTHER" id="PTHR43669">
    <property type="entry name" value="5-KETO-D-GLUCONATE 5-REDUCTASE"/>
    <property type="match status" value="1"/>
</dbReference>
<keyword evidence="5" id="KW-1185">Reference proteome</keyword>
<dbReference type="AlphaFoldDB" id="A0A4Y7U1I6"/>
<evidence type="ECO:0000313" key="4">
    <source>
        <dbReference type="EMBL" id="TEB39699.1"/>
    </source>
</evidence>
<dbReference type="PRINTS" id="PR00080">
    <property type="entry name" value="SDRFAMILY"/>
</dbReference>
<dbReference type="Proteomes" id="UP000298030">
    <property type="component" value="Unassembled WGS sequence"/>
</dbReference>
<name>A0A4Y7U1I6_COPMI</name>
<protein>
    <submittedName>
        <fullName evidence="4">NAD(P)-binding protein</fullName>
    </submittedName>
</protein>
<accession>A0A4Y7U1I6</accession>
<dbReference type="InterPro" id="IPR002347">
    <property type="entry name" value="SDR_fam"/>
</dbReference>
<dbReference type="STRING" id="71717.A0A4Y7U1I6"/>
<gene>
    <name evidence="4" type="ORF">FA13DRAFT_17954</name>
</gene>